<keyword evidence="4" id="KW-1185">Reference proteome</keyword>
<dbReference type="PANTHER" id="PTHR42208:SF1">
    <property type="entry name" value="HEAVY METAL TRANSPORTER"/>
    <property type="match status" value="1"/>
</dbReference>
<keyword evidence="1" id="KW-0812">Transmembrane</keyword>
<dbReference type="PANTHER" id="PTHR42208">
    <property type="entry name" value="HEAVY METAL TRANSPORTER-RELATED"/>
    <property type="match status" value="1"/>
</dbReference>
<accession>A0A6C2UL49</accession>
<gene>
    <name evidence="3" type="ORF">SCARR_03029</name>
</gene>
<dbReference type="Pfam" id="PF13386">
    <property type="entry name" value="DsbD_2"/>
    <property type="match status" value="1"/>
</dbReference>
<evidence type="ECO:0000313" key="3">
    <source>
        <dbReference type="EMBL" id="VGO20962.1"/>
    </source>
</evidence>
<dbReference type="Proteomes" id="UP000346198">
    <property type="component" value="Unassembled WGS sequence"/>
</dbReference>
<sequence>MHLMKEIIAAIIAGSALGWVAIPHCYAMCGPLHVSVCALHRDKSLKALSLFNLGRIVGYTLAGLLFGAFGEFINIGPAHYCCQEGAHPLRGALLSLLFPGIMMFFIAGYAFRKKGLKAPKTSWMSRFFSGGLGKLTAGGVCTTLIPCGMLYAAFAMAIGTGVWWKGGAFMLAFVVTQTFFMQLGISLGRLVDKKWGARFEKAFPWICLSIGVFYVVMFAFKLIPPAQ</sequence>
<organism evidence="3 4">
    <name type="scientific">Pontiella sulfatireligans</name>
    <dbReference type="NCBI Taxonomy" id="2750658"/>
    <lineage>
        <taxon>Bacteria</taxon>
        <taxon>Pseudomonadati</taxon>
        <taxon>Kiritimatiellota</taxon>
        <taxon>Kiritimatiellia</taxon>
        <taxon>Kiritimatiellales</taxon>
        <taxon>Pontiellaceae</taxon>
        <taxon>Pontiella</taxon>
    </lineage>
</organism>
<protein>
    <recommendedName>
        <fullName evidence="2">Urease accessory protein UreH-like transmembrane domain-containing protein</fullName>
    </recommendedName>
</protein>
<evidence type="ECO:0000259" key="2">
    <source>
        <dbReference type="Pfam" id="PF13386"/>
    </source>
</evidence>
<feature type="transmembrane region" description="Helical" evidence="1">
    <location>
        <begin position="132"/>
        <end position="156"/>
    </location>
</feature>
<feature type="transmembrane region" description="Helical" evidence="1">
    <location>
        <begin position="89"/>
        <end position="111"/>
    </location>
</feature>
<feature type="transmembrane region" description="Helical" evidence="1">
    <location>
        <begin position="168"/>
        <end position="191"/>
    </location>
</feature>
<keyword evidence="1" id="KW-1133">Transmembrane helix</keyword>
<proteinExistence type="predicted"/>
<dbReference type="InterPro" id="IPR039447">
    <property type="entry name" value="UreH-like_TM_dom"/>
</dbReference>
<name>A0A6C2UL49_9BACT</name>
<dbReference type="RefSeq" id="WP_136062458.1">
    <property type="nucleotide sequence ID" value="NZ_CAAHFH010000002.1"/>
</dbReference>
<evidence type="ECO:0000256" key="1">
    <source>
        <dbReference type="SAM" id="Phobius"/>
    </source>
</evidence>
<dbReference type="AlphaFoldDB" id="A0A6C2UL49"/>
<keyword evidence="1" id="KW-0472">Membrane</keyword>
<reference evidence="3 4" key="1">
    <citation type="submission" date="2019-04" db="EMBL/GenBank/DDBJ databases">
        <authorList>
            <person name="Van Vliet M D."/>
        </authorList>
    </citation>
    <scope>NUCLEOTIDE SEQUENCE [LARGE SCALE GENOMIC DNA]</scope>
    <source>
        <strain evidence="3 4">F21</strain>
    </source>
</reference>
<dbReference type="EMBL" id="CAAHFH010000002">
    <property type="protein sequence ID" value="VGO20962.1"/>
    <property type="molecule type" value="Genomic_DNA"/>
</dbReference>
<feature type="domain" description="Urease accessory protein UreH-like transmembrane" evidence="2">
    <location>
        <begin position="17"/>
        <end position="212"/>
    </location>
</feature>
<evidence type="ECO:0000313" key="4">
    <source>
        <dbReference type="Proteomes" id="UP000346198"/>
    </source>
</evidence>
<feature type="transmembrane region" description="Helical" evidence="1">
    <location>
        <begin position="50"/>
        <end position="69"/>
    </location>
</feature>
<feature type="transmembrane region" description="Helical" evidence="1">
    <location>
        <begin position="203"/>
        <end position="223"/>
    </location>
</feature>